<accession>A0A371HK59</accession>
<dbReference type="Proteomes" id="UP000257109">
    <property type="component" value="Unassembled WGS sequence"/>
</dbReference>
<keyword evidence="2" id="KW-1185">Reference proteome</keyword>
<organism evidence="1 2">
    <name type="scientific">Mucuna pruriens</name>
    <name type="common">Velvet bean</name>
    <name type="synonym">Dolichos pruriens</name>
    <dbReference type="NCBI Taxonomy" id="157652"/>
    <lineage>
        <taxon>Eukaryota</taxon>
        <taxon>Viridiplantae</taxon>
        <taxon>Streptophyta</taxon>
        <taxon>Embryophyta</taxon>
        <taxon>Tracheophyta</taxon>
        <taxon>Spermatophyta</taxon>
        <taxon>Magnoliopsida</taxon>
        <taxon>eudicotyledons</taxon>
        <taxon>Gunneridae</taxon>
        <taxon>Pentapetalae</taxon>
        <taxon>rosids</taxon>
        <taxon>fabids</taxon>
        <taxon>Fabales</taxon>
        <taxon>Fabaceae</taxon>
        <taxon>Papilionoideae</taxon>
        <taxon>50 kb inversion clade</taxon>
        <taxon>NPAAA clade</taxon>
        <taxon>indigoferoid/millettioid clade</taxon>
        <taxon>Phaseoleae</taxon>
        <taxon>Mucuna</taxon>
    </lineage>
</organism>
<proteinExistence type="predicted"/>
<evidence type="ECO:0000313" key="1">
    <source>
        <dbReference type="EMBL" id="RDY03130.1"/>
    </source>
</evidence>
<reference evidence="1" key="1">
    <citation type="submission" date="2018-05" db="EMBL/GenBank/DDBJ databases">
        <title>Draft genome of Mucuna pruriens seed.</title>
        <authorList>
            <person name="Nnadi N.E."/>
            <person name="Vos R."/>
            <person name="Hasami M.H."/>
            <person name="Devisetty U.K."/>
            <person name="Aguiy J.C."/>
        </authorList>
    </citation>
    <scope>NUCLEOTIDE SEQUENCE [LARGE SCALE GENOMIC DNA]</scope>
    <source>
        <strain evidence="1">JCA_2017</strain>
    </source>
</reference>
<name>A0A371HK59_MUCPR</name>
<sequence>MKWDPETRIFGASEEDWQYYVKAIPEAAQFLSKEIQFKDNMEEIELRK</sequence>
<dbReference type="EMBL" id="QJKJ01002377">
    <property type="protein sequence ID" value="RDY03130.1"/>
    <property type="molecule type" value="Genomic_DNA"/>
</dbReference>
<feature type="non-terminal residue" evidence="1">
    <location>
        <position position="48"/>
    </location>
</feature>
<protein>
    <submittedName>
        <fullName evidence="1">L10-interacting MYB domain-containing protein</fullName>
    </submittedName>
</protein>
<dbReference type="AlphaFoldDB" id="A0A371HK59"/>
<gene>
    <name evidence="1" type="primary">LIMYB</name>
    <name evidence="1" type="ORF">CR513_13324</name>
</gene>
<dbReference type="STRING" id="157652.A0A371HK59"/>
<comment type="caution">
    <text evidence="1">The sequence shown here is derived from an EMBL/GenBank/DDBJ whole genome shotgun (WGS) entry which is preliminary data.</text>
</comment>
<evidence type="ECO:0000313" key="2">
    <source>
        <dbReference type="Proteomes" id="UP000257109"/>
    </source>
</evidence>